<keyword evidence="3" id="KW-1185">Reference proteome</keyword>
<organism evidence="2 3">
    <name type="scientific">Mesorhizobium delmotii</name>
    <dbReference type="NCBI Taxonomy" id="1631247"/>
    <lineage>
        <taxon>Bacteria</taxon>
        <taxon>Pseudomonadati</taxon>
        <taxon>Pseudomonadota</taxon>
        <taxon>Alphaproteobacteria</taxon>
        <taxon>Hyphomicrobiales</taxon>
        <taxon>Phyllobacteriaceae</taxon>
        <taxon>Mesorhizobium</taxon>
    </lineage>
</organism>
<dbReference type="Proteomes" id="UP000245698">
    <property type="component" value="Unassembled WGS sequence"/>
</dbReference>
<dbReference type="RefSeq" id="WP_133254836.1">
    <property type="nucleotide sequence ID" value="NZ_FUIG01000044.1"/>
</dbReference>
<dbReference type="EMBL" id="FUIG01000044">
    <property type="protein sequence ID" value="SJM33641.1"/>
    <property type="molecule type" value="Genomic_DNA"/>
</dbReference>
<evidence type="ECO:0000313" key="2">
    <source>
        <dbReference type="EMBL" id="SJM33641.1"/>
    </source>
</evidence>
<accession>A0A2P9AR52</accession>
<feature type="coiled-coil region" evidence="1">
    <location>
        <begin position="22"/>
        <end position="73"/>
    </location>
</feature>
<reference evidence="3" key="1">
    <citation type="submission" date="2016-12" db="EMBL/GenBank/DDBJ databases">
        <authorList>
            <person name="Brunel B."/>
        </authorList>
    </citation>
    <scope>NUCLEOTIDE SEQUENCE [LARGE SCALE GENOMIC DNA]</scope>
</reference>
<evidence type="ECO:0000313" key="3">
    <source>
        <dbReference type="Proteomes" id="UP000245698"/>
    </source>
</evidence>
<evidence type="ECO:0000256" key="1">
    <source>
        <dbReference type="SAM" id="Coils"/>
    </source>
</evidence>
<name>A0A2P9AR52_9HYPH</name>
<keyword evidence="1" id="KW-0175">Coiled coil</keyword>
<gene>
    <name evidence="2" type="ORF">BQ8482_360042</name>
</gene>
<proteinExistence type="predicted"/>
<dbReference type="AlphaFoldDB" id="A0A2P9AR52"/>
<protein>
    <submittedName>
        <fullName evidence="2">Uncharacterized protein</fullName>
    </submittedName>
</protein>
<sequence length="127" mass="14653">MALAVITFNGERLEDPITERPLTTVLRRHRQLREQVERLCRRLVECETESRFSARLEMRLNELLAQEEHARDEMLRFAVESIEDCAAKAEHLRWLLNEGDSGLEDADWNLLLQSFVNSTPVAAGAFS</sequence>